<dbReference type="KEGG" id="salg:BS332_03035"/>
<dbReference type="EMBL" id="UGYO01000001">
    <property type="protein sequence ID" value="SUI77080.1"/>
    <property type="molecule type" value="Genomic_DNA"/>
</dbReference>
<evidence type="ECO:0000256" key="2">
    <source>
        <dbReference type="ARBA" id="ARBA00008791"/>
    </source>
</evidence>
<dbReference type="GO" id="GO:0005737">
    <property type="term" value="C:cytoplasm"/>
    <property type="evidence" value="ECO:0007669"/>
    <property type="project" value="UniProtKB-SubCell"/>
</dbReference>
<comment type="similarity">
    <text evidence="2">Belongs to the universal stress protein A family.</text>
</comment>
<dbReference type="PANTHER" id="PTHR47892">
    <property type="entry name" value="UNIVERSAL STRESS PROTEIN E"/>
    <property type="match status" value="1"/>
</dbReference>
<accession>A0A380AA47</accession>
<dbReference type="Pfam" id="PF00582">
    <property type="entry name" value="Usp"/>
    <property type="match status" value="1"/>
</dbReference>
<dbReference type="AlphaFoldDB" id="A0A380AA47"/>
<evidence type="ECO:0000256" key="1">
    <source>
        <dbReference type="ARBA" id="ARBA00004496"/>
    </source>
</evidence>
<evidence type="ECO:0000256" key="4">
    <source>
        <dbReference type="ARBA" id="ARBA00037131"/>
    </source>
</evidence>
<sequence>MGKLFIIEQHEEANTDAIAKGLEVAELLGKQPQVFAYCYEYFSGDDYYSPRLAGAAQQRLMKEKQAEVSAHLKELDAEDVPLHIIWSKYLYEHVSNHAGRYGFDMVVKTVHQSEHFLPTDWHLIRSTKVPLMLLSDNPIKKASSILMAVDLDARSQQKQRLNQLVLQHGRQLAEASGAKLHLAHIIRVPKVIRDLEVLNLHEMVKSAWRKHQAMLDQTGLPKEQIHIIAGDPDLCLYQLSCRLKSDYLVIGARQRQGLMGRVIGNTAEQILRRVRSNVLVIPTDEEQTS</sequence>
<dbReference type="SUPFAM" id="SSF52402">
    <property type="entry name" value="Adenine nucleotide alpha hydrolases-like"/>
    <property type="match status" value="2"/>
</dbReference>
<dbReference type="GeneID" id="93810570"/>
<organism evidence="5 6">
    <name type="scientific">Shewanella algae</name>
    <dbReference type="NCBI Taxonomy" id="38313"/>
    <lineage>
        <taxon>Bacteria</taxon>
        <taxon>Pseudomonadati</taxon>
        <taxon>Pseudomonadota</taxon>
        <taxon>Gammaproteobacteria</taxon>
        <taxon>Alteromonadales</taxon>
        <taxon>Shewanellaceae</taxon>
        <taxon>Shewanella</taxon>
    </lineage>
</organism>
<evidence type="ECO:0000313" key="6">
    <source>
        <dbReference type="Proteomes" id="UP000254069"/>
    </source>
</evidence>
<gene>
    <name evidence="5" type="primary">uspE_2</name>
    <name evidence="5" type="ORF">NCTC10738_02524</name>
</gene>
<protein>
    <submittedName>
        <fullName evidence="5">Universal stress protein E</fullName>
    </submittedName>
</protein>
<reference evidence="5 6" key="1">
    <citation type="submission" date="2018-06" db="EMBL/GenBank/DDBJ databases">
        <authorList>
            <consortium name="Pathogen Informatics"/>
            <person name="Doyle S."/>
        </authorList>
    </citation>
    <scope>NUCLEOTIDE SEQUENCE [LARGE SCALE GENOMIC DNA]</scope>
    <source>
        <strain evidence="5 6">NCTC10738</strain>
    </source>
</reference>
<keyword evidence="6" id="KW-1185">Reference proteome</keyword>
<dbReference type="PANTHER" id="PTHR47892:SF1">
    <property type="entry name" value="UNIVERSAL STRESS PROTEIN E"/>
    <property type="match status" value="1"/>
</dbReference>
<dbReference type="RefSeq" id="WP_025008964.1">
    <property type="nucleotide sequence ID" value="NZ_AP024609.1"/>
</dbReference>
<evidence type="ECO:0000256" key="3">
    <source>
        <dbReference type="ARBA" id="ARBA00022490"/>
    </source>
</evidence>
<dbReference type="InterPro" id="IPR006016">
    <property type="entry name" value="UspA"/>
</dbReference>
<comment type="subcellular location">
    <subcellularLocation>
        <location evidence="1">Cytoplasm</location>
    </subcellularLocation>
</comment>
<proteinExistence type="inferred from homology"/>
<keyword evidence="3" id="KW-0963">Cytoplasm</keyword>
<evidence type="ECO:0000313" key="5">
    <source>
        <dbReference type="EMBL" id="SUI77080.1"/>
    </source>
</evidence>
<name>A0A380AA47_9GAMM</name>
<comment type="function">
    <text evidence="4">Required for resistance to DNA-damaging agents.</text>
</comment>
<dbReference type="Gene3D" id="3.40.50.12370">
    <property type="match status" value="1"/>
</dbReference>
<dbReference type="Proteomes" id="UP000254069">
    <property type="component" value="Unassembled WGS sequence"/>
</dbReference>